<dbReference type="Gene3D" id="1.25.40.10">
    <property type="entry name" value="Tetratricopeptide repeat domain"/>
    <property type="match status" value="2"/>
</dbReference>
<dbReference type="Pfam" id="PF13176">
    <property type="entry name" value="TPR_7"/>
    <property type="match status" value="1"/>
</dbReference>
<dbReference type="InterPro" id="IPR011990">
    <property type="entry name" value="TPR-like_helical_dom_sf"/>
</dbReference>
<dbReference type="AlphaFoldDB" id="A0A1C6U3V8"/>
<name>A0A1C6U3V8_9ACTN</name>
<proteinExistence type="predicted"/>
<protein>
    <submittedName>
        <fullName evidence="1">TPR repeat</fullName>
    </submittedName>
</protein>
<accession>A0A1C6U3V8</accession>
<evidence type="ECO:0000313" key="1">
    <source>
        <dbReference type="EMBL" id="SCL48717.1"/>
    </source>
</evidence>
<evidence type="ECO:0000313" key="2">
    <source>
        <dbReference type="Proteomes" id="UP000198937"/>
    </source>
</evidence>
<keyword evidence="2" id="KW-1185">Reference proteome</keyword>
<dbReference type="InterPro" id="IPR050767">
    <property type="entry name" value="Sel1_AlgK"/>
</dbReference>
<dbReference type="STRING" id="683228.GA0070617_0958"/>
<reference evidence="1 2" key="1">
    <citation type="submission" date="2016-06" db="EMBL/GenBank/DDBJ databases">
        <authorList>
            <person name="Kjaerup R.B."/>
            <person name="Dalgaard T.S."/>
            <person name="Juul-Madsen H.R."/>
        </authorList>
    </citation>
    <scope>NUCLEOTIDE SEQUENCE [LARGE SCALE GENOMIC DNA]</scope>
    <source>
        <strain evidence="1 2">DSM 45577</strain>
    </source>
</reference>
<dbReference type="EMBL" id="FMIA01000002">
    <property type="protein sequence ID" value="SCL48717.1"/>
    <property type="molecule type" value="Genomic_DNA"/>
</dbReference>
<organism evidence="1 2">
    <name type="scientific">Micromonospora yangpuensis</name>
    <dbReference type="NCBI Taxonomy" id="683228"/>
    <lineage>
        <taxon>Bacteria</taxon>
        <taxon>Bacillati</taxon>
        <taxon>Actinomycetota</taxon>
        <taxon>Actinomycetes</taxon>
        <taxon>Micromonosporales</taxon>
        <taxon>Micromonosporaceae</taxon>
        <taxon>Micromonospora</taxon>
    </lineage>
</organism>
<dbReference type="Proteomes" id="UP000198937">
    <property type="component" value="Unassembled WGS sequence"/>
</dbReference>
<dbReference type="InterPro" id="IPR019734">
    <property type="entry name" value="TPR_rpt"/>
</dbReference>
<dbReference type="SUPFAM" id="SSF81901">
    <property type="entry name" value="HCP-like"/>
    <property type="match status" value="2"/>
</dbReference>
<dbReference type="SMART" id="SM00671">
    <property type="entry name" value="SEL1"/>
    <property type="match status" value="3"/>
</dbReference>
<dbReference type="InterPro" id="IPR006597">
    <property type="entry name" value="Sel1-like"/>
</dbReference>
<dbReference type="SMART" id="SM00028">
    <property type="entry name" value="TPR"/>
    <property type="match status" value="4"/>
</dbReference>
<dbReference type="PANTHER" id="PTHR11102:SF160">
    <property type="entry name" value="ERAD-ASSOCIATED E3 UBIQUITIN-PROTEIN LIGASE COMPONENT HRD3"/>
    <property type="match status" value="1"/>
</dbReference>
<dbReference type="PANTHER" id="PTHR11102">
    <property type="entry name" value="SEL-1-LIKE PROTEIN"/>
    <property type="match status" value="1"/>
</dbReference>
<gene>
    <name evidence="1" type="ORF">GA0070617_0958</name>
</gene>
<sequence>MVLAQAAGRRDTAAIAADIGAFWTRAGAAGTSTDSRFGQPVRHCDPLALEVHPAIQVGRPLPPLPPYVERRHDRELAKVVSEACSGRSRIAMLVGASSTGKTRACWEAIQHLPAQWRVWHPFDPTRPDAADQHLEQVPAHTVVWFNEAQHYLLTADPRLGERLAARLRTLLHDQARGPVLVLGTIWPHYWDALTGPPPANDLDLRAQARDLLIGADIAVPDAWSTIEVRQLAAASDARLREAVENAEAGRITQYLAGVPELMQRYRNAPPLARAVLTAAIDARRLGHPLSLPHELLTRAAPSYLADVEWGQVSEDWWQDALSYTAKPCHGIAGPLIPIRPRPTEDATLPASYRLADFLQQRGAAERAAIFPPAGFWDAVAAAVSDPVTLRTIGDHAEHRGRYRRAAALYRLAVAGGDDQARWTLAAIRERAGDQSGATALRQGGTSAFVDEGAELSARAELRERAGDLPGAIDLYQRAANRGDAQSWDRVVSLLEQTTDPDGALEAALRAADQGHASALRVLAITRDRMGNPHGSEQVAQLAADRGDATIFGSLAATRERLGDLQGARELYQRGADHGDTHALCSLAELLKRNGLRDMAEQLYQQVIDSGTPSALVTLAALREQMGDKTAARQLYQRAADGGSTAALLSLAAAHERDGDLDEAEKRYQQAIQQGDVTGWWSLAGLRHQSGDLVGADQMYRRAADHGISAALISLAELAEERGDRVEAAEWALLATDHGDSDGLDMLIQLRRRMGDRAGANKMERFGLDDDGSPAASLE</sequence>